<gene>
    <name evidence="1" type="ORF">A0U89_11825</name>
</gene>
<dbReference type="Proteomes" id="UP000179145">
    <property type="component" value="Chromosome"/>
</dbReference>
<protein>
    <submittedName>
        <fullName evidence="1">Uncharacterized protein</fullName>
    </submittedName>
</protein>
<sequence length="93" mass="11121">MPYERNKHHDAENEEKLSFYVKPHSVAQKKKMKPKHGAIFSKKRNENFYSRNLSIFHSHYAQKRALPRHYALLDALSDCRPGKYFLCLKRSEE</sequence>
<keyword evidence="2" id="KW-1185">Reference proteome</keyword>
<evidence type="ECO:0000313" key="2">
    <source>
        <dbReference type="Proteomes" id="UP000179145"/>
    </source>
</evidence>
<dbReference type="STRING" id="153496.A0U89_11825"/>
<organism evidence="1 2">
    <name type="scientific">Kozakia baliensis</name>
    <dbReference type="NCBI Taxonomy" id="153496"/>
    <lineage>
        <taxon>Bacteria</taxon>
        <taxon>Pseudomonadati</taxon>
        <taxon>Pseudomonadota</taxon>
        <taxon>Alphaproteobacteria</taxon>
        <taxon>Acetobacterales</taxon>
        <taxon>Acetobacteraceae</taxon>
        <taxon>Kozakia</taxon>
    </lineage>
</organism>
<dbReference type="KEGG" id="kba:A0U89_11825"/>
<reference evidence="1 2" key="1">
    <citation type="journal article" date="2016" name="Microb. Cell Fact.">
        <title>Dissection of exopolysaccharide biosynthesis in Kozakia baliensis.</title>
        <authorList>
            <person name="Brandt J.U."/>
            <person name="Jakob F."/>
            <person name="Behr J."/>
            <person name="Geissler A.J."/>
            <person name="Vogel R.F."/>
        </authorList>
    </citation>
    <scope>NUCLEOTIDE SEQUENCE [LARGE SCALE GENOMIC DNA]</scope>
    <source>
        <strain evidence="1 2">DSM 14400</strain>
    </source>
</reference>
<dbReference type="EMBL" id="CP014674">
    <property type="protein sequence ID" value="AOX17715.1"/>
    <property type="molecule type" value="Genomic_DNA"/>
</dbReference>
<proteinExistence type="predicted"/>
<name>A0A1D8UVN7_9PROT</name>
<accession>A0A1D8UVN7</accession>
<evidence type="ECO:0000313" key="1">
    <source>
        <dbReference type="EMBL" id="AOX17715.1"/>
    </source>
</evidence>
<dbReference type="AlphaFoldDB" id="A0A1D8UVN7"/>